<protein>
    <submittedName>
        <fullName evidence="1">Capsule polysaccharide biosynthesis protein</fullName>
    </submittedName>
</protein>
<accession>A0A238Y7I5</accession>
<dbReference type="InterPro" id="IPR007833">
    <property type="entry name" value="Capsule_polysaccharide_synth"/>
</dbReference>
<name>A0A238Y7I5_9BACT</name>
<organism evidence="1 2">
    <name type="scientific">Humidesulfovibrio mexicanus</name>
    <dbReference type="NCBI Taxonomy" id="147047"/>
    <lineage>
        <taxon>Bacteria</taxon>
        <taxon>Pseudomonadati</taxon>
        <taxon>Thermodesulfobacteriota</taxon>
        <taxon>Desulfovibrionia</taxon>
        <taxon>Desulfovibrionales</taxon>
        <taxon>Desulfovibrionaceae</taxon>
        <taxon>Humidesulfovibrio</taxon>
    </lineage>
</organism>
<evidence type="ECO:0000313" key="2">
    <source>
        <dbReference type="Proteomes" id="UP000198324"/>
    </source>
</evidence>
<dbReference type="Pfam" id="PF05159">
    <property type="entry name" value="Capsule_synth"/>
    <property type="match status" value="1"/>
</dbReference>
<dbReference type="Proteomes" id="UP000198324">
    <property type="component" value="Unassembled WGS sequence"/>
</dbReference>
<dbReference type="GO" id="GO:0000271">
    <property type="term" value="P:polysaccharide biosynthetic process"/>
    <property type="evidence" value="ECO:0007669"/>
    <property type="project" value="InterPro"/>
</dbReference>
<dbReference type="AlphaFoldDB" id="A0A238Y7I5"/>
<dbReference type="RefSeq" id="WP_143337292.1">
    <property type="nucleotide sequence ID" value="NZ_FZOC01000001.1"/>
</dbReference>
<gene>
    <name evidence="1" type="ORF">SAMN04488503_0726</name>
</gene>
<reference evidence="1 2" key="1">
    <citation type="submission" date="2017-06" db="EMBL/GenBank/DDBJ databases">
        <authorList>
            <person name="Kim H.J."/>
            <person name="Triplett B.A."/>
        </authorList>
    </citation>
    <scope>NUCLEOTIDE SEQUENCE [LARGE SCALE GENOMIC DNA]</scope>
    <source>
        <strain evidence="1 2">DSM 13116</strain>
    </source>
</reference>
<evidence type="ECO:0000313" key="1">
    <source>
        <dbReference type="EMBL" id="SNR66613.1"/>
    </source>
</evidence>
<dbReference type="GO" id="GO:0015774">
    <property type="term" value="P:polysaccharide transport"/>
    <property type="evidence" value="ECO:0007669"/>
    <property type="project" value="InterPro"/>
</dbReference>
<dbReference type="OrthoDB" id="581047at2"/>
<proteinExistence type="predicted"/>
<sequence length="563" mass="62644">MHDAIERLKEYLLRFAPVRRAVRDRVLRSGHTDWGTLLAPDAAYWQKALCEAQDGPHVLIPTSVGSNMAATTLEGTLAAALTLRGCRVSLLLCDGVLDACMACQREWYSASFSTSRPLSRGSCRACLAPALASYQGLGLSVLRYGEFLKTKDIIRARDLARDTPLGDIASLHVNGVAVGEHALAGTLRFFARGDLNGEPGGEPVLRQFLQSALTTSAAMERLLVRERIDAAVFNHGIYVPQGIVGEALRAHGVPQVNWTATYRRQTFVFSHGDTYHRTMLTDPPSQWRNMPWTETRQRRLLDYLESRRHGTGDWIWFFDRPNFAAAEALRQLGANPALPCDGLLTSVVWDAVLHYESNAFPNMLEWIVATVHHYAEHPDRQLVIRVHPAEIRGTLPSRQRVDVELAQRHGPLPQNVILVPPEHPVSTYALLEQCRRILIYNTKMGVELSAMGKQVVVAGEAWIRGKGFSIDVDSPKSYAKALLDDAVDAPLDEARLLLARKYAYHFFFERMVELPMLRPTGGDPQFRLDIDSVRRLAPGQNANLDLVCQGIVEGTPILAAPDE</sequence>
<dbReference type="EMBL" id="FZOC01000001">
    <property type="protein sequence ID" value="SNR66613.1"/>
    <property type="molecule type" value="Genomic_DNA"/>
</dbReference>
<keyword evidence="2" id="KW-1185">Reference proteome</keyword>
<dbReference type="SUPFAM" id="SSF53756">
    <property type="entry name" value="UDP-Glycosyltransferase/glycogen phosphorylase"/>
    <property type="match status" value="1"/>
</dbReference>